<dbReference type="OrthoDB" id="2565288at2759"/>
<dbReference type="GeneID" id="43587750"/>
<feature type="region of interest" description="Disordered" evidence="1">
    <location>
        <begin position="70"/>
        <end position="225"/>
    </location>
</feature>
<feature type="compositionally biased region" description="Low complexity" evidence="1">
    <location>
        <begin position="176"/>
        <end position="192"/>
    </location>
</feature>
<accession>A0A5M6C7C3</accession>
<dbReference type="AlphaFoldDB" id="A0A5M6C7C3"/>
<reference evidence="2" key="1">
    <citation type="submission" date="2017-08" db="EMBL/GenBank/DDBJ databases">
        <authorList>
            <person name="Cuomo C."/>
            <person name="Billmyre B."/>
            <person name="Heitman J."/>
        </authorList>
    </citation>
    <scope>NUCLEOTIDE SEQUENCE</scope>
    <source>
        <strain evidence="2">CBS 12478</strain>
    </source>
</reference>
<evidence type="ECO:0000313" key="3">
    <source>
        <dbReference type="Proteomes" id="UP000322225"/>
    </source>
</evidence>
<feature type="compositionally biased region" description="Basic and acidic residues" evidence="1">
    <location>
        <begin position="86"/>
        <end position="109"/>
    </location>
</feature>
<gene>
    <name evidence="2" type="ORF">CI109_107167</name>
</gene>
<proteinExistence type="predicted"/>
<reference evidence="2" key="2">
    <citation type="submission" date="2024-01" db="EMBL/GenBank/DDBJ databases">
        <title>Comparative genomics of Cryptococcus and Kwoniella reveals pathogenesis evolution and contrasting modes of karyotype evolution via chromosome fusion or intercentromeric recombination.</title>
        <authorList>
            <person name="Coelho M.A."/>
            <person name="David-Palma M."/>
            <person name="Shea T."/>
            <person name="Bowers K."/>
            <person name="McGinley-Smith S."/>
            <person name="Mohammad A.W."/>
            <person name="Gnirke A."/>
            <person name="Yurkov A.M."/>
            <person name="Nowrousian M."/>
            <person name="Sun S."/>
            <person name="Cuomo C.A."/>
            <person name="Heitman J."/>
        </authorList>
    </citation>
    <scope>NUCLEOTIDE SEQUENCE</scope>
    <source>
        <strain evidence="2">CBS 12478</strain>
    </source>
</reference>
<dbReference type="EMBL" id="CP144064">
    <property type="protein sequence ID" value="WWD22674.1"/>
    <property type="molecule type" value="Genomic_DNA"/>
</dbReference>
<name>A0A5M6C7C3_9TREE</name>
<feature type="compositionally biased region" description="Acidic residues" evidence="1">
    <location>
        <begin position="110"/>
        <end position="121"/>
    </location>
</feature>
<dbReference type="KEGG" id="ksn:43587750"/>
<protein>
    <submittedName>
        <fullName evidence="2">Uncharacterized protein</fullName>
    </submittedName>
</protein>
<feature type="compositionally biased region" description="Basic residues" evidence="1">
    <location>
        <begin position="74"/>
        <end position="85"/>
    </location>
</feature>
<evidence type="ECO:0000313" key="2">
    <source>
        <dbReference type="EMBL" id="WWD22674.1"/>
    </source>
</evidence>
<dbReference type="RefSeq" id="XP_031862037.1">
    <property type="nucleotide sequence ID" value="XM_032003624.1"/>
</dbReference>
<sequence length="225" mass="25875">MASHTSPTRKSADIATVNYVPAHRTDEDMFKRRYIALQDIIHELEDENNLIAYRIAKLRKQASLQAIEKEKERKRALKRAARARAKARDALIAEEKAREEREREQREQEQEQEEEEEEEEEAGRGQDTSMSMGQNGSGSGKSERVLKASYLDDNDEEERDGRANRPSHLQISPAKPNLSNSLSPLLNNPSSSVERDAHDRYERNQSYDQSPTRRSEGDVSMEDDY</sequence>
<organism evidence="2 3">
    <name type="scientific">Kwoniella shandongensis</name>
    <dbReference type="NCBI Taxonomy" id="1734106"/>
    <lineage>
        <taxon>Eukaryota</taxon>
        <taxon>Fungi</taxon>
        <taxon>Dikarya</taxon>
        <taxon>Basidiomycota</taxon>
        <taxon>Agaricomycotina</taxon>
        <taxon>Tremellomycetes</taxon>
        <taxon>Tremellales</taxon>
        <taxon>Cryptococcaceae</taxon>
        <taxon>Kwoniella</taxon>
    </lineage>
</organism>
<evidence type="ECO:0000256" key="1">
    <source>
        <dbReference type="SAM" id="MobiDB-lite"/>
    </source>
</evidence>
<feature type="compositionally biased region" description="Basic and acidic residues" evidence="1">
    <location>
        <begin position="193"/>
        <end position="217"/>
    </location>
</feature>
<dbReference type="Proteomes" id="UP000322225">
    <property type="component" value="Chromosome 14"/>
</dbReference>
<keyword evidence="3" id="KW-1185">Reference proteome</keyword>